<evidence type="ECO:0000256" key="1">
    <source>
        <dbReference type="ARBA" id="ARBA00022552"/>
    </source>
</evidence>
<dbReference type="InterPro" id="IPR001737">
    <property type="entry name" value="KsgA/Erm"/>
</dbReference>
<evidence type="ECO:0000313" key="11">
    <source>
        <dbReference type="Proteomes" id="UP000008312"/>
    </source>
</evidence>
<dbReference type="CDD" id="cd02440">
    <property type="entry name" value="AdoMet_MTases"/>
    <property type="match status" value="1"/>
</dbReference>
<feature type="binding site" evidence="6">
    <location>
        <position position="55"/>
    </location>
    <ligand>
        <name>S-adenosyl-L-methionine</name>
        <dbReference type="ChEBI" id="CHEBI:59789"/>
    </ligand>
</feature>
<evidence type="ECO:0000256" key="3">
    <source>
        <dbReference type="ARBA" id="ARBA00022679"/>
    </source>
</evidence>
<dbReference type="FunFam" id="3.40.50.150:FF:000081">
    <property type="entry name" value="rRNA adenine N(6)-methyltransferase"/>
    <property type="match status" value="1"/>
</dbReference>
<dbReference type="PANTHER" id="PTHR11727:SF7">
    <property type="entry name" value="DIMETHYLADENOSINE TRANSFERASE-RELATED"/>
    <property type="match status" value="1"/>
</dbReference>
<evidence type="ECO:0000313" key="10">
    <source>
        <dbReference type="EMBL" id="CBK21075.2"/>
    </source>
</evidence>
<sequence>MGKAERQRTQRIHSGAAPSGAKGGLGQHFIKNISVVHNIIEKSGIKPTDIVLEIGPGAGILTMELLKKAKKVIAIEKDERMVHEIQKKVQGTEYESHLEIVYGDFLKVELPYFDLCVSNVPYVISSGVVFKLLQHRPIFRAAILMFQEEFTQRLCAKPGDNMYSRISVNTQLLARTQQLLKVGRNNFNPPPKVESRVCRIEPLNPRPEVNFEEWDGLVNICFHRKNKTLAAIFKNKSVLELLQKNYEMYCALKDIVPRGDMDIKQVVEEVLNSCWGISGSLGVGELGQQRASKMSIEDFMRLLDAFLDRNIHFT</sequence>
<dbReference type="PROSITE" id="PS01131">
    <property type="entry name" value="RRNA_A_DIMETH"/>
    <property type="match status" value="1"/>
</dbReference>
<evidence type="ECO:0000256" key="2">
    <source>
        <dbReference type="ARBA" id="ARBA00022603"/>
    </source>
</evidence>
<dbReference type="OrthoDB" id="74991at2759"/>
<proteinExistence type="inferred from homology"/>
<reference evidence="10" key="1">
    <citation type="submission" date="2010-02" db="EMBL/GenBank/DDBJ databases">
        <title>Sequencing and annotation of the Blastocystis hominis genome.</title>
        <authorList>
            <person name="Wincker P."/>
        </authorList>
    </citation>
    <scope>NUCLEOTIDE SEQUENCE</scope>
    <source>
        <strain evidence="10">Singapore isolate B</strain>
    </source>
</reference>
<keyword evidence="3 6" id="KW-0808">Transferase</keyword>
<accession>D8LZ36</accession>
<keyword evidence="4 6" id="KW-0949">S-adenosyl-L-methionine</keyword>
<feature type="binding site" evidence="6">
    <location>
        <position position="119"/>
    </location>
    <ligand>
        <name>S-adenosyl-L-methionine</name>
        <dbReference type="ChEBI" id="CHEBI:59789"/>
    </ligand>
</feature>
<evidence type="ECO:0000256" key="6">
    <source>
        <dbReference type="PROSITE-ProRule" id="PRU01026"/>
    </source>
</evidence>
<dbReference type="GeneID" id="24918555"/>
<comment type="similarity">
    <text evidence="6 7">Belongs to the class I-like SAM-binding methyltransferase superfamily. rRNA adenine N(6)-methyltransferase family.</text>
</comment>
<dbReference type="InterPro" id="IPR029063">
    <property type="entry name" value="SAM-dependent_MTases_sf"/>
</dbReference>
<dbReference type="Gene3D" id="1.10.8.480">
    <property type="match status" value="1"/>
</dbReference>
<keyword evidence="11" id="KW-1185">Reference proteome</keyword>
<dbReference type="SMART" id="SM00650">
    <property type="entry name" value="rADc"/>
    <property type="match status" value="1"/>
</dbReference>
<evidence type="ECO:0000256" key="8">
    <source>
        <dbReference type="SAM" id="MobiDB-lite"/>
    </source>
</evidence>
<keyword evidence="1 7" id="KW-0698">rRNA processing</keyword>
<dbReference type="EMBL" id="FN668640">
    <property type="protein sequence ID" value="CBK21075.2"/>
    <property type="molecule type" value="Genomic_DNA"/>
</dbReference>
<evidence type="ECO:0000256" key="4">
    <source>
        <dbReference type="ARBA" id="ARBA00022691"/>
    </source>
</evidence>
<dbReference type="Proteomes" id="UP000008312">
    <property type="component" value="Unassembled WGS sequence"/>
</dbReference>
<dbReference type="RefSeq" id="XP_012895123.1">
    <property type="nucleotide sequence ID" value="XM_013039669.1"/>
</dbReference>
<keyword evidence="2 6" id="KW-0489">Methyltransferase</keyword>
<dbReference type="EC" id="2.1.1.-" evidence="7"/>
<gene>
    <name evidence="10" type="ORF">GSBLH_T00001288001</name>
</gene>
<feature type="domain" description="Ribosomal RNA adenine methylase transferase N-terminal" evidence="9">
    <location>
        <begin position="35"/>
        <end position="204"/>
    </location>
</feature>
<dbReference type="OMA" id="ANYRTWC"/>
<feature type="binding site" evidence="6">
    <location>
        <position position="30"/>
    </location>
    <ligand>
        <name>S-adenosyl-L-methionine</name>
        <dbReference type="ChEBI" id="CHEBI:59789"/>
    </ligand>
</feature>
<dbReference type="SUPFAM" id="SSF53335">
    <property type="entry name" value="S-adenosyl-L-methionine-dependent methyltransferases"/>
    <property type="match status" value="1"/>
</dbReference>
<dbReference type="NCBIfam" id="TIGR00755">
    <property type="entry name" value="ksgA"/>
    <property type="match status" value="1"/>
</dbReference>
<name>D8LZ36_BLAHO</name>
<dbReference type="InterPro" id="IPR020596">
    <property type="entry name" value="rRNA_Ade_Mease_Trfase_CS"/>
</dbReference>
<keyword evidence="5 6" id="KW-0694">RNA-binding</keyword>
<dbReference type="InterPro" id="IPR020598">
    <property type="entry name" value="rRNA_Ade_methylase_Trfase_N"/>
</dbReference>
<dbReference type="AlphaFoldDB" id="D8LZ36"/>
<feature type="binding site" evidence="6">
    <location>
        <position position="76"/>
    </location>
    <ligand>
        <name>S-adenosyl-L-methionine</name>
        <dbReference type="ChEBI" id="CHEBI:59789"/>
    </ligand>
</feature>
<evidence type="ECO:0000256" key="5">
    <source>
        <dbReference type="ARBA" id="ARBA00022884"/>
    </source>
</evidence>
<feature type="region of interest" description="Disordered" evidence="8">
    <location>
        <begin position="1"/>
        <end position="23"/>
    </location>
</feature>
<feature type="binding site" evidence="6">
    <location>
        <position position="104"/>
    </location>
    <ligand>
        <name>S-adenosyl-L-methionine</name>
        <dbReference type="ChEBI" id="CHEBI:59789"/>
    </ligand>
</feature>
<dbReference type="GO" id="GO:0003723">
    <property type="term" value="F:RNA binding"/>
    <property type="evidence" value="ECO:0007669"/>
    <property type="project" value="UniProtKB-UniRule"/>
</dbReference>
<organism evidence="10">
    <name type="scientific">Blastocystis hominis</name>
    <dbReference type="NCBI Taxonomy" id="12968"/>
    <lineage>
        <taxon>Eukaryota</taxon>
        <taxon>Sar</taxon>
        <taxon>Stramenopiles</taxon>
        <taxon>Bigyra</taxon>
        <taxon>Opalozoa</taxon>
        <taxon>Opalinata</taxon>
        <taxon>Blastocystidae</taxon>
        <taxon>Blastocystis</taxon>
    </lineage>
</organism>
<evidence type="ECO:0000259" key="9">
    <source>
        <dbReference type="SMART" id="SM00650"/>
    </source>
</evidence>
<dbReference type="Gene3D" id="3.40.50.150">
    <property type="entry name" value="Vaccinia Virus protein VP39"/>
    <property type="match status" value="1"/>
</dbReference>
<dbReference type="GO" id="GO:0000179">
    <property type="term" value="F:rRNA (adenine-N6,N6-)-dimethyltransferase activity"/>
    <property type="evidence" value="ECO:0007669"/>
    <property type="project" value="UniProtKB-UniRule"/>
</dbReference>
<dbReference type="FunCoup" id="D8LZ36">
    <property type="interactions" value="242"/>
</dbReference>
<dbReference type="PROSITE" id="PS51689">
    <property type="entry name" value="SAM_RNA_A_N6_MT"/>
    <property type="match status" value="1"/>
</dbReference>
<dbReference type="PANTHER" id="PTHR11727">
    <property type="entry name" value="DIMETHYLADENOSINE TRANSFERASE"/>
    <property type="match status" value="1"/>
</dbReference>
<protein>
    <recommendedName>
        <fullName evidence="7">rRNA adenine N(6)-methyltransferase</fullName>
        <ecNumber evidence="7">2.1.1.-</ecNumber>
    </recommendedName>
</protein>
<evidence type="ECO:0000256" key="7">
    <source>
        <dbReference type="RuleBase" id="RU362106"/>
    </source>
</evidence>
<feature type="binding site" evidence="6">
    <location>
        <position position="28"/>
    </location>
    <ligand>
        <name>S-adenosyl-L-methionine</name>
        <dbReference type="ChEBI" id="CHEBI:59789"/>
    </ligand>
</feature>
<dbReference type="InParanoid" id="D8LZ36"/>
<dbReference type="Pfam" id="PF00398">
    <property type="entry name" value="RrnaAD"/>
    <property type="match status" value="1"/>
</dbReference>
<dbReference type="InterPro" id="IPR011530">
    <property type="entry name" value="rRNA_adenine_dimethylase"/>
</dbReference>